<name>A0A2K2CV56_BRADI</name>
<proteinExistence type="predicted"/>
<evidence type="ECO:0000256" key="1">
    <source>
        <dbReference type="SAM" id="MobiDB-lite"/>
    </source>
</evidence>
<evidence type="ECO:0000313" key="2">
    <source>
        <dbReference type="EMBL" id="PNT65912.1"/>
    </source>
</evidence>
<reference evidence="3" key="3">
    <citation type="submission" date="2018-08" db="UniProtKB">
        <authorList>
            <consortium name="EnsemblPlants"/>
        </authorList>
    </citation>
    <scope>IDENTIFICATION</scope>
    <source>
        <strain evidence="3">cv. Bd21</strain>
    </source>
</reference>
<dbReference type="InParanoid" id="A0A2K2CV56"/>
<evidence type="ECO:0000313" key="3">
    <source>
        <dbReference type="EnsemblPlants" id="PNT65912"/>
    </source>
</evidence>
<organism evidence="2">
    <name type="scientific">Brachypodium distachyon</name>
    <name type="common">Purple false brome</name>
    <name type="synonym">Trachynia distachya</name>
    <dbReference type="NCBI Taxonomy" id="15368"/>
    <lineage>
        <taxon>Eukaryota</taxon>
        <taxon>Viridiplantae</taxon>
        <taxon>Streptophyta</taxon>
        <taxon>Embryophyta</taxon>
        <taxon>Tracheophyta</taxon>
        <taxon>Spermatophyta</taxon>
        <taxon>Magnoliopsida</taxon>
        <taxon>Liliopsida</taxon>
        <taxon>Poales</taxon>
        <taxon>Poaceae</taxon>
        <taxon>BOP clade</taxon>
        <taxon>Pooideae</taxon>
        <taxon>Stipodae</taxon>
        <taxon>Brachypodieae</taxon>
        <taxon>Brachypodium</taxon>
    </lineage>
</organism>
<dbReference type="EMBL" id="CM000882">
    <property type="protein sequence ID" value="PNT65912.1"/>
    <property type="molecule type" value="Genomic_DNA"/>
</dbReference>
<reference evidence="2 3" key="1">
    <citation type="journal article" date="2010" name="Nature">
        <title>Genome sequencing and analysis of the model grass Brachypodium distachyon.</title>
        <authorList>
            <consortium name="International Brachypodium Initiative"/>
        </authorList>
    </citation>
    <scope>NUCLEOTIDE SEQUENCE [LARGE SCALE GENOMIC DNA]</scope>
    <source>
        <strain evidence="2 3">Bd21</strain>
    </source>
</reference>
<keyword evidence="4" id="KW-1185">Reference proteome</keyword>
<sequence length="84" mass="8890">MTTTIGAAMEMEEEGAPAGAGRQWFAPNKVQHVLACLLVPLAYTELAGRRSRPIPRRRALAMGVEEVEGGHTHAAEDSSGFASA</sequence>
<dbReference type="AlphaFoldDB" id="A0A2K2CV56"/>
<dbReference type="Proteomes" id="UP000008810">
    <property type="component" value="Chromosome 3"/>
</dbReference>
<reference evidence="2" key="2">
    <citation type="submission" date="2017-06" db="EMBL/GenBank/DDBJ databases">
        <title>WGS assembly of Brachypodium distachyon.</title>
        <authorList>
            <consortium name="The International Brachypodium Initiative"/>
            <person name="Lucas S."/>
            <person name="Harmon-Smith M."/>
            <person name="Lail K."/>
            <person name="Tice H."/>
            <person name="Grimwood J."/>
            <person name="Bruce D."/>
            <person name="Barry K."/>
            <person name="Shu S."/>
            <person name="Lindquist E."/>
            <person name="Wang M."/>
            <person name="Pitluck S."/>
            <person name="Vogel J.P."/>
            <person name="Garvin D.F."/>
            <person name="Mockler T.C."/>
            <person name="Schmutz J."/>
            <person name="Rokhsar D."/>
            <person name="Bevan M.W."/>
        </authorList>
    </citation>
    <scope>NUCLEOTIDE SEQUENCE</scope>
    <source>
        <strain evidence="2">Bd21</strain>
    </source>
</reference>
<dbReference type="EnsemblPlants" id="PNT65912">
    <property type="protein sequence ID" value="PNT65912"/>
    <property type="gene ID" value="BRADI_3g04220v3"/>
</dbReference>
<protein>
    <submittedName>
        <fullName evidence="2 3">Uncharacterized protein</fullName>
    </submittedName>
</protein>
<feature type="region of interest" description="Disordered" evidence="1">
    <location>
        <begin position="63"/>
        <end position="84"/>
    </location>
</feature>
<dbReference type="Gramene" id="PNT65912">
    <property type="protein sequence ID" value="PNT65912"/>
    <property type="gene ID" value="BRADI_3g04220v3"/>
</dbReference>
<gene>
    <name evidence="2" type="ORF">BRADI_3g04220v3</name>
</gene>
<evidence type="ECO:0000313" key="4">
    <source>
        <dbReference type="Proteomes" id="UP000008810"/>
    </source>
</evidence>
<accession>A0A2K2CV56</accession>